<accession>A0ABQ9XM39</accession>
<keyword evidence="2" id="KW-1133">Transmembrane helix</keyword>
<evidence type="ECO:0000256" key="2">
    <source>
        <dbReference type="SAM" id="Phobius"/>
    </source>
</evidence>
<organism evidence="3 4">
    <name type="scientific">Blattamonas nauphoetae</name>
    <dbReference type="NCBI Taxonomy" id="2049346"/>
    <lineage>
        <taxon>Eukaryota</taxon>
        <taxon>Metamonada</taxon>
        <taxon>Preaxostyla</taxon>
        <taxon>Oxymonadida</taxon>
        <taxon>Blattamonas</taxon>
    </lineage>
</organism>
<evidence type="ECO:0000313" key="3">
    <source>
        <dbReference type="EMBL" id="KAK2953116.1"/>
    </source>
</evidence>
<dbReference type="SUPFAM" id="SSF51126">
    <property type="entry name" value="Pectin lyase-like"/>
    <property type="match status" value="1"/>
</dbReference>
<sequence length="1241" mass="137520">MLLVLLLYVVHSEENIHPSRNRESYEFKVSPSHFGDDCTIVRTNPCKGIISPLKTYLPEASSITFVLIDESSELSISNANLTNQTLVIKSESRDDHKFNVTFSENSIVLFQLDQQSTLDISSVTFVLPSLDRLVSYVTTASSPTGDPVERSIVAFRDTKFVPSPTDSQEFYRFYIATVNNLNILLESVIVRDFRFADGGFLLLQSNGTVTFNGSTLYNLTLNQDRSSLIQTDSSSSHISVLSSEGSGDDTHYSHFSQISIPKSTASVRNEDQYGYMINLESLEKFTFKFSSFRSITTSYDGIVFISNTPSTFENCSFSTITCATGSCVVLTQCPVEFKFCSFAQITSEQGNSAAFQLNKVYQKCNVIQSSFVFCRGQRAGAIFLNDEFNDTEVTAQFTENIFINNLATTGEQNGNDITLEEGTDVLFVNTDSISLSATPQVRNGSRPADVFHLPTPVVDGNSVDEGLTCLLPGHTCQCFSNFLAPKMTRRDMSVEVKPSTVREWHIDVDYHELEIFGTDRDNTFIIAAHTANTTLIEINSGRLSISTMTIARRSFDTHLPFLVLGRDDEGESGLSRSAKFHNCCIVDERFTSDTTFSIERCTFDILNCQFIIDFPSESTEASHNSLFLAHRHPRPNADEYRCSWTGSFVFANSNTTISSSSFTGFSQGALSLDNSTVSIHQTVIQDSNPHIPYFGQVRHNIDCKDSKVDITTSASGAANDAQMDTAAFGDDSSLWIANTNCTVSVNGVDVKQTLIQPAIGSVSFTATDNADVFQMALVGGPFVPCALSVRLSLVSDADSVNLSTSPEINTLSTDRMLTATVSELLNHKSASKKDARFDVQVFQGSHLVGKADVTDAVRAMRKPPSPQSSSSPYVAANVLLLLLTVVVLVCAIGFCVLVIRRSHSTDETLLAAKIHEEVMESGTTNQQLRSTFDEEPPSHGFTGDIDDKPEPEPSTEEEDISAICCDQASDYGAMKDKIVDYPAYEDTDMAKLSADHTICNNVEYDACTTITFANMYVEFDLVGQQSLNETIHECTINSPKRLSIGTYAACYKDFTDETERPSLSRVECCTICDWYRGYVMVPYEYKLTEEGVTYTKYSSYCACSSIYRTTNITVTSRHRAIYPELKGAKTFFWKCVDNVPVPFAVECEQPGVLYELLKSNGFCIQKSSSGSTWLIVLLIVVAVIVLSVIFCIFESQVARERTDVFKELIQKQKDLAAVEEKETRENRQKERAKEKLEKKTQ</sequence>
<dbReference type="Proteomes" id="UP001281761">
    <property type="component" value="Unassembled WGS sequence"/>
</dbReference>
<feature type="region of interest" description="Disordered" evidence="1">
    <location>
        <begin position="920"/>
        <end position="959"/>
    </location>
</feature>
<keyword evidence="2" id="KW-0472">Membrane</keyword>
<reference evidence="3 4" key="1">
    <citation type="journal article" date="2022" name="bioRxiv">
        <title>Genomics of Preaxostyla Flagellates Illuminates Evolutionary Transitions and the Path Towards Mitochondrial Loss.</title>
        <authorList>
            <person name="Novak L.V.F."/>
            <person name="Treitli S.C."/>
            <person name="Pyrih J."/>
            <person name="Halakuc P."/>
            <person name="Pipaliya S.V."/>
            <person name="Vacek V."/>
            <person name="Brzon O."/>
            <person name="Soukal P."/>
            <person name="Eme L."/>
            <person name="Dacks J.B."/>
            <person name="Karnkowska A."/>
            <person name="Elias M."/>
            <person name="Hampl V."/>
        </authorList>
    </citation>
    <scope>NUCLEOTIDE SEQUENCE [LARGE SCALE GENOMIC DNA]</scope>
    <source>
        <strain evidence="3">NAU3</strain>
        <tissue evidence="3">Gut</tissue>
    </source>
</reference>
<protein>
    <recommendedName>
        <fullName evidence="5">Transmembrane protein</fullName>
    </recommendedName>
</protein>
<name>A0ABQ9XM39_9EUKA</name>
<feature type="compositionally biased region" description="Polar residues" evidence="1">
    <location>
        <begin position="921"/>
        <end position="930"/>
    </location>
</feature>
<feature type="transmembrane region" description="Helical" evidence="2">
    <location>
        <begin position="1173"/>
        <end position="1193"/>
    </location>
</feature>
<comment type="caution">
    <text evidence="3">The sequence shown here is derived from an EMBL/GenBank/DDBJ whole genome shotgun (WGS) entry which is preliminary data.</text>
</comment>
<proteinExistence type="predicted"/>
<keyword evidence="4" id="KW-1185">Reference proteome</keyword>
<feature type="region of interest" description="Disordered" evidence="1">
    <location>
        <begin position="1215"/>
        <end position="1241"/>
    </location>
</feature>
<feature type="transmembrane region" description="Helical" evidence="2">
    <location>
        <begin position="873"/>
        <end position="899"/>
    </location>
</feature>
<evidence type="ECO:0000256" key="1">
    <source>
        <dbReference type="SAM" id="MobiDB-lite"/>
    </source>
</evidence>
<gene>
    <name evidence="3" type="ORF">BLNAU_11901</name>
</gene>
<dbReference type="EMBL" id="JARBJD010000095">
    <property type="protein sequence ID" value="KAK2953116.1"/>
    <property type="molecule type" value="Genomic_DNA"/>
</dbReference>
<dbReference type="InterPro" id="IPR011050">
    <property type="entry name" value="Pectin_lyase_fold/virulence"/>
</dbReference>
<keyword evidence="2" id="KW-0812">Transmembrane</keyword>
<evidence type="ECO:0008006" key="5">
    <source>
        <dbReference type="Google" id="ProtNLM"/>
    </source>
</evidence>
<evidence type="ECO:0000313" key="4">
    <source>
        <dbReference type="Proteomes" id="UP001281761"/>
    </source>
</evidence>